<evidence type="ECO:0000313" key="2">
    <source>
        <dbReference type="EMBL" id="SOD12552.1"/>
    </source>
</evidence>
<dbReference type="Pfam" id="PF13454">
    <property type="entry name" value="NAD_binding_9"/>
    <property type="match status" value="1"/>
</dbReference>
<organism evidence="2 3">
    <name type="scientific">Pedobacter xixiisoli</name>
    <dbReference type="NCBI Taxonomy" id="1476464"/>
    <lineage>
        <taxon>Bacteria</taxon>
        <taxon>Pseudomonadati</taxon>
        <taxon>Bacteroidota</taxon>
        <taxon>Sphingobacteriia</taxon>
        <taxon>Sphingobacteriales</taxon>
        <taxon>Sphingobacteriaceae</taxon>
        <taxon>Pedobacter</taxon>
    </lineage>
</organism>
<dbReference type="InterPro" id="IPR036188">
    <property type="entry name" value="FAD/NAD-bd_sf"/>
</dbReference>
<dbReference type="PANTHER" id="PTHR40254">
    <property type="entry name" value="BLR0577 PROTEIN"/>
    <property type="match status" value="1"/>
</dbReference>
<evidence type="ECO:0000313" key="3">
    <source>
        <dbReference type="Proteomes" id="UP000219281"/>
    </source>
</evidence>
<protein>
    <submittedName>
        <fullName evidence="2">FAD-NAD(P)-binding</fullName>
    </submittedName>
</protein>
<sequence length="575" mass="64934">MNSNVTLENKQIAIIGGGPSGLFMLKKLIDAGLPDLTVHIFEKGNQLGAGMPYSLQGANDEHVTNVSGNEIPHLEQTVGEWIKTVHPDTLARFHIQLDHFHEYRVLPRLLFGQYLSEQFHRLEKRAAKSGILLEISFGCEVVDILDKPAEGKIALELASGKNIEYDHVVLCTGHLWPKHYEGKVAGYFDSPYPPAKLKLVLDHPVAIRGASLTAIDAMRTLARQHGDYERSSDGLLTYRLKNSSSKFRMVLHSREGLLPGVRFHLEESILGRDSLFDANEIKTIRAAHEGFVPLDLVFEEKFKKPLAAHDPEFYAQIAELEMEAFVDRVMQLRERLDAFQLFRAEYKEAAQSIKRRQSVYWKELLCGLSYTLNYPAKYFSAEDMLRFKQKLMPLISLVIAFVPQSSAEELLALYDSDILELVAVGADSEVVPLKDGGIVYHYSDENRQDKMIEYQTFIDCIGQPHLSFEAIPYLGLKEKGTIAPAKLQFRAKETAKEMMDENQDIEIGQDSNYYLKVPGLAINDYFQVVDRYLALNPRIYVMAVPFIGGYNPDYSGLDFCETAATKIAQSLMGEN</sequence>
<dbReference type="RefSeq" id="WP_097128799.1">
    <property type="nucleotide sequence ID" value="NZ_OCMT01000001.1"/>
</dbReference>
<dbReference type="InterPro" id="IPR038732">
    <property type="entry name" value="HpyO/CreE_NAD-binding"/>
</dbReference>
<dbReference type="AlphaFoldDB" id="A0A285ZSD3"/>
<keyword evidence="3" id="KW-1185">Reference proteome</keyword>
<name>A0A285ZSD3_9SPHI</name>
<dbReference type="PANTHER" id="PTHR40254:SF1">
    <property type="entry name" value="BLR0577 PROTEIN"/>
    <property type="match status" value="1"/>
</dbReference>
<gene>
    <name evidence="2" type="ORF">SAMN06297358_0727</name>
</gene>
<evidence type="ECO:0000259" key="1">
    <source>
        <dbReference type="Pfam" id="PF13454"/>
    </source>
</evidence>
<reference evidence="3" key="1">
    <citation type="submission" date="2017-09" db="EMBL/GenBank/DDBJ databases">
        <authorList>
            <person name="Varghese N."/>
            <person name="Submissions S."/>
        </authorList>
    </citation>
    <scope>NUCLEOTIDE SEQUENCE [LARGE SCALE GENOMIC DNA]</scope>
    <source>
        <strain evidence="3">CGMCC 1.12803</strain>
    </source>
</reference>
<dbReference type="InterPro" id="IPR052189">
    <property type="entry name" value="L-asp_N-monooxygenase_NS-form"/>
</dbReference>
<feature type="domain" description="FAD-dependent urate hydroxylase HpyO/Asp monooxygenase CreE-like FAD/NAD(P)-binding" evidence="1">
    <location>
        <begin position="13"/>
        <end position="174"/>
    </location>
</feature>
<proteinExistence type="predicted"/>
<dbReference type="Proteomes" id="UP000219281">
    <property type="component" value="Unassembled WGS sequence"/>
</dbReference>
<accession>A0A285ZSD3</accession>
<dbReference type="SUPFAM" id="SSF51905">
    <property type="entry name" value="FAD/NAD(P)-binding domain"/>
    <property type="match status" value="1"/>
</dbReference>
<dbReference type="EMBL" id="OCMT01000001">
    <property type="protein sequence ID" value="SOD12552.1"/>
    <property type="molecule type" value="Genomic_DNA"/>
</dbReference>
<dbReference type="Gene3D" id="3.50.50.60">
    <property type="entry name" value="FAD/NAD(P)-binding domain"/>
    <property type="match status" value="2"/>
</dbReference>
<dbReference type="OrthoDB" id="6309046at2"/>